<gene>
    <name evidence="1" type="ORF">DPMN_007147</name>
</gene>
<organism evidence="1 2">
    <name type="scientific">Dreissena polymorpha</name>
    <name type="common">Zebra mussel</name>
    <name type="synonym">Mytilus polymorpha</name>
    <dbReference type="NCBI Taxonomy" id="45954"/>
    <lineage>
        <taxon>Eukaryota</taxon>
        <taxon>Metazoa</taxon>
        <taxon>Spiralia</taxon>
        <taxon>Lophotrochozoa</taxon>
        <taxon>Mollusca</taxon>
        <taxon>Bivalvia</taxon>
        <taxon>Autobranchia</taxon>
        <taxon>Heteroconchia</taxon>
        <taxon>Euheterodonta</taxon>
        <taxon>Imparidentia</taxon>
        <taxon>Neoheterodontei</taxon>
        <taxon>Myida</taxon>
        <taxon>Dreissenoidea</taxon>
        <taxon>Dreissenidae</taxon>
        <taxon>Dreissena</taxon>
    </lineage>
</organism>
<reference evidence="1" key="2">
    <citation type="submission" date="2020-11" db="EMBL/GenBank/DDBJ databases">
        <authorList>
            <person name="McCartney M.A."/>
            <person name="Auch B."/>
            <person name="Kono T."/>
            <person name="Mallez S."/>
            <person name="Becker A."/>
            <person name="Gohl D.M."/>
            <person name="Silverstein K.A.T."/>
            <person name="Koren S."/>
            <person name="Bechman K.B."/>
            <person name="Herman A."/>
            <person name="Abrahante J.E."/>
            <person name="Garbe J."/>
        </authorList>
    </citation>
    <scope>NUCLEOTIDE SEQUENCE</scope>
    <source>
        <strain evidence="1">Duluth1</strain>
        <tissue evidence="1">Whole animal</tissue>
    </source>
</reference>
<name>A0A9D4MWU1_DREPO</name>
<accession>A0A9D4MWU1</accession>
<dbReference type="AlphaFoldDB" id="A0A9D4MWU1"/>
<evidence type="ECO:0000313" key="1">
    <source>
        <dbReference type="EMBL" id="KAH3883194.1"/>
    </source>
</evidence>
<evidence type="ECO:0000313" key="2">
    <source>
        <dbReference type="Proteomes" id="UP000828390"/>
    </source>
</evidence>
<dbReference type="Proteomes" id="UP000828390">
    <property type="component" value="Unassembled WGS sequence"/>
</dbReference>
<protein>
    <submittedName>
        <fullName evidence="1">Uncharacterized protein</fullName>
    </submittedName>
</protein>
<sequence length="50" mass="5582">MSGLLKWRAALSSELLPPAKALTVDVHDGQVTHRKTKDKGELLVIDWVEE</sequence>
<proteinExistence type="predicted"/>
<comment type="caution">
    <text evidence="1">The sequence shown here is derived from an EMBL/GenBank/DDBJ whole genome shotgun (WGS) entry which is preliminary data.</text>
</comment>
<dbReference type="EMBL" id="JAIWYP010000001">
    <property type="protein sequence ID" value="KAH3883194.1"/>
    <property type="molecule type" value="Genomic_DNA"/>
</dbReference>
<keyword evidence="2" id="KW-1185">Reference proteome</keyword>
<reference evidence="1" key="1">
    <citation type="journal article" date="2019" name="bioRxiv">
        <title>The Genome of the Zebra Mussel, Dreissena polymorpha: A Resource for Invasive Species Research.</title>
        <authorList>
            <person name="McCartney M.A."/>
            <person name="Auch B."/>
            <person name="Kono T."/>
            <person name="Mallez S."/>
            <person name="Zhang Y."/>
            <person name="Obille A."/>
            <person name="Becker A."/>
            <person name="Abrahante J.E."/>
            <person name="Garbe J."/>
            <person name="Badalamenti J.P."/>
            <person name="Herman A."/>
            <person name="Mangelson H."/>
            <person name="Liachko I."/>
            <person name="Sullivan S."/>
            <person name="Sone E.D."/>
            <person name="Koren S."/>
            <person name="Silverstein K.A.T."/>
            <person name="Beckman K.B."/>
            <person name="Gohl D.M."/>
        </authorList>
    </citation>
    <scope>NUCLEOTIDE SEQUENCE</scope>
    <source>
        <strain evidence="1">Duluth1</strain>
        <tissue evidence="1">Whole animal</tissue>
    </source>
</reference>